<dbReference type="SMART" id="SM00028">
    <property type="entry name" value="TPR"/>
    <property type="match status" value="3"/>
</dbReference>
<dbReference type="SUPFAM" id="SSF48452">
    <property type="entry name" value="TPR-like"/>
    <property type="match status" value="1"/>
</dbReference>
<proteinExistence type="predicted"/>
<feature type="transmembrane region" description="Helical" evidence="3">
    <location>
        <begin position="362"/>
        <end position="379"/>
    </location>
</feature>
<dbReference type="InterPro" id="IPR052346">
    <property type="entry name" value="O-mannosyl-transferase_TMTC"/>
</dbReference>
<comment type="caution">
    <text evidence="5">The sequence shown here is derived from an EMBL/GenBank/DDBJ whole genome shotgun (WGS) entry which is preliminary data.</text>
</comment>
<keyword evidence="3" id="KW-1133">Transmembrane helix</keyword>
<feature type="transmembrane region" description="Helical" evidence="3">
    <location>
        <begin position="110"/>
        <end position="132"/>
    </location>
</feature>
<feature type="transmembrane region" description="Helical" evidence="3">
    <location>
        <begin position="197"/>
        <end position="224"/>
    </location>
</feature>
<dbReference type="InterPro" id="IPR019734">
    <property type="entry name" value="TPR_rpt"/>
</dbReference>
<reference evidence="5 6" key="1">
    <citation type="journal article" date="2015" name="Nature">
        <title>rRNA introns, odd ribosomes, and small enigmatic genomes across a large radiation of phyla.</title>
        <authorList>
            <person name="Brown C.T."/>
            <person name="Hug L.A."/>
            <person name="Thomas B.C."/>
            <person name="Sharon I."/>
            <person name="Castelle C.J."/>
            <person name="Singh A."/>
            <person name="Wilkins M.J."/>
            <person name="Williams K.H."/>
            <person name="Banfield J.F."/>
        </authorList>
    </citation>
    <scope>NUCLEOTIDE SEQUENCE [LARGE SCALE GENOMIC DNA]</scope>
</reference>
<organism evidence="5 6">
    <name type="scientific">Candidatus Daviesbacteria bacterium GW2011_GWA2_42_7</name>
    <dbReference type="NCBI Taxonomy" id="1618425"/>
    <lineage>
        <taxon>Bacteria</taxon>
        <taxon>Candidatus Daviesiibacteriota</taxon>
    </lineage>
</organism>
<evidence type="ECO:0000256" key="1">
    <source>
        <dbReference type="ARBA" id="ARBA00022737"/>
    </source>
</evidence>
<keyword evidence="1" id="KW-0677">Repeat</keyword>
<dbReference type="Pfam" id="PF13432">
    <property type="entry name" value="TPR_16"/>
    <property type="match status" value="1"/>
</dbReference>
<evidence type="ECO:0000259" key="4">
    <source>
        <dbReference type="Pfam" id="PF13231"/>
    </source>
</evidence>
<feature type="domain" description="Glycosyltransferase RgtA/B/C/D-like" evidence="4">
    <location>
        <begin position="65"/>
        <end position="208"/>
    </location>
</feature>
<evidence type="ECO:0000256" key="2">
    <source>
        <dbReference type="ARBA" id="ARBA00022803"/>
    </source>
</evidence>
<feature type="transmembrane region" description="Helical" evidence="3">
    <location>
        <begin position="337"/>
        <end position="355"/>
    </location>
</feature>
<dbReference type="InterPro" id="IPR038731">
    <property type="entry name" value="RgtA/B/C-like"/>
</dbReference>
<accession>A0A0G1E8P5</accession>
<feature type="transmembrane region" description="Helical" evidence="3">
    <location>
        <begin position="276"/>
        <end position="296"/>
    </location>
</feature>
<dbReference type="Gene3D" id="1.25.40.10">
    <property type="entry name" value="Tetratricopeptide repeat domain"/>
    <property type="match status" value="1"/>
</dbReference>
<name>A0A0G1E8P5_9BACT</name>
<feature type="transmembrane region" description="Helical" evidence="3">
    <location>
        <begin position="308"/>
        <end position="325"/>
    </location>
</feature>
<dbReference type="Proteomes" id="UP000034785">
    <property type="component" value="Unassembled WGS sequence"/>
</dbReference>
<dbReference type="PANTHER" id="PTHR44227">
    <property type="match status" value="1"/>
</dbReference>
<keyword evidence="3" id="KW-0472">Membrane</keyword>
<protein>
    <recommendedName>
        <fullName evidence="4">Glycosyltransferase RgtA/B/C/D-like domain-containing protein</fullName>
    </recommendedName>
</protein>
<evidence type="ECO:0000313" key="6">
    <source>
        <dbReference type="Proteomes" id="UP000034785"/>
    </source>
</evidence>
<dbReference type="PANTHER" id="PTHR44227:SF3">
    <property type="entry name" value="PROTEIN O-MANNOSYL-TRANSFERASE TMTC4"/>
    <property type="match status" value="1"/>
</dbReference>
<keyword evidence="3" id="KW-0812">Transmembrane</keyword>
<dbReference type="InterPro" id="IPR011990">
    <property type="entry name" value="TPR-like_helical_dom_sf"/>
</dbReference>
<evidence type="ECO:0000256" key="3">
    <source>
        <dbReference type="SAM" id="Phobius"/>
    </source>
</evidence>
<feature type="transmembrane region" description="Helical" evidence="3">
    <location>
        <begin position="162"/>
        <end position="191"/>
    </location>
</feature>
<dbReference type="EMBL" id="LCEJ01000009">
    <property type="protein sequence ID" value="KKS70948.1"/>
    <property type="molecule type" value="Genomic_DNA"/>
</dbReference>
<feature type="transmembrane region" description="Helical" evidence="3">
    <location>
        <begin position="245"/>
        <end position="264"/>
    </location>
</feature>
<dbReference type="AlphaFoldDB" id="A0A0G1E8P5"/>
<gene>
    <name evidence="5" type="ORF">UV41_C0009G0007</name>
</gene>
<sequence>MLFLIIIGVVVYFNSLFNGFVWDDEEQVLNNVLVHSITNLPAFFSGSTFNTGGSGGMGGLYYKPLMPVSFSLLYSIFGPNPFFFHLFQVSLHIANAILVFLLFRHFFKGLAFFPALIFLIHPINVEAVVYSAALQDTLFLLFGMLALLFTVNQNLGNLKNACILAFLLTLSLLSKETGVVFIILTILYAAIFKKREVIASVIAVLTTASIYSLLRFGLAGIFFNKHGLSPITILSFPERLQSIPKVIYFYLKTTVFPYDLAISQHWVVKTTTFNDFYLPLILITLVGLIFLFVFFFLRHKHSWNSAPYLFFLAWFILGIGIHAQIVPLDMTVADRWFYAPIVGLLGMAGIVLNELRVKSAEFRIVGLILITLLITGLSARTMVRNTNWKDGLTLYGHDIQITRDNFDLENNFGVELYRAGRFDEAEAHFQKSTVLAPQWWTNWNNLGAIVERKGDYQKAKGYYQKAVDNGSYYLAYENLANIHLFRDNNPQKAKEFTEDSLQKLPLNPKLWLILALSEYQLGNTQKALEASRQAYSLSQTEQTFYVYSHLSQDLPLEIK</sequence>
<keyword evidence="2" id="KW-0802">TPR repeat</keyword>
<dbReference type="Pfam" id="PF13231">
    <property type="entry name" value="PMT_2"/>
    <property type="match status" value="1"/>
</dbReference>
<feature type="transmembrane region" description="Helical" evidence="3">
    <location>
        <begin position="138"/>
        <end position="155"/>
    </location>
</feature>
<evidence type="ECO:0000313" key="5">
    <source>
        <dbReference type="EMBL" id="KKS70948.1"/>
    </source>
</evidence>